<feature type="binding site" evidence="14">
    <location>
        <position position="27"/>
    </location>
    <ligand>
        <name>Mg(2+)</name>
        <dbReference type="ChEBI" id="CHEBI:18420"/>
        <label>2</label>
    </ligand>
</feature>
<dbReference type="PROSITE" id="PS51711">
    <property type="entry name" value="G_FEOB"/>
    <property type="match status" value="1"/>
</dbReference>
<evidence type="ECO:0000256" key="13">
    <source>
        <dbReference type="PIRSR" id="PIRSR603373-1"/>
    </source>
</evidence>
<keyword evidence="14" id="KW-0460">Magnesium</keyword>
<organism evidence="17 18">
    <name type="scientific">Catalinimonas alkaloidigena</name>
    <dbReference type="NCBI Taxonomy" id="1075417"/>
    <lineage>
        <taxon>Bacteria</taxon>
        <taxon>Pseudomonadati</taxon>
        <taxon>Bacteroidota</taxon>
        <taxon>Cytophagia</taxon>
        <taxon>Cytophagales</taxon>
        <taxon>Catalimonadaceae</taxon>
        <taxon>Catalinimonas</taxon>
    </lineage>
</organism>
<evidence type="ECO:0000256" key="3">
    <source>
        <dbReference type="ARBA" id="ARBA00022475"/>
    </source>
</evidence>
<dbReference type="InterPro" id="IPR011642">
    <property type="entry name" value="Gate_dom"/>
</dbReference>
<protein>
    <recommendedName>
        <fullName evidence="12 15">Ferrous iron transport protein B</fullName>
    </recommendedName>
</protein>
<keyword evidence="6 13" id="KW-0547">Nucleotide-binding</keyword>
<evidence type="ECO:0000256" key="4">
    <source>
        <dbReference type="ARBA" id="ARBA00022496"/>
    </source>
</evidence>
<comment type="subcellular location">
    <subcellularLocation>
        <location evidence="15">Cell inner membrane</location>
        <topology evidence="15">Multi-pass membrane protein</topology>
    </subcellularLocation>
    <subcellularLocation>
        <location evidence="1">Cell membrane</location>
        <topology evidence="1">Multi-pass membrane protein</topology>
    </subcellularLocation>
</comment>
<comment type="function">
    <text evidence="15">Probable transporter of a GTP-driven Fe(2+) uptake system.</text>
</comment>
<dbReference type="InterPro" id="IPR030389">
    <property type="entry name" value="G_FEOB_dom"/>
</dbReference>
<keyword evidence="3" id="KW-1003">Cell membrane</keyword>
<dbReference type="PRINTS" id="PR00326">
    <property type="entry name" value="GTP1OBG"/>
</dbReference>
<keyword evidence="10 13" id="KW-0342">GTP-binding</keyword>
<dbReference type="Pfam" id="PF02421">
    <property type="entry name" value="FeoB_N"/>
    <property type="match status" value="1"/>
</dbReference>
<evidence type="ECO:0000256" key="5">
    <source>
        <dbReference type="ARBA" id="ARBA00022692"/>
    </source>
</evidence>
<feature type="binding site" evidence="13">
    <location>
        <begin position="124"/>
        <end position="127"/>
    </location>
    <ligand>
        <name>GTP</name>
        <dbReference type="ChEBI" id="CHEBI:37565"/>
        <label>1</label>
    </ligand>
</feature>
<feature type="binding site" evidence="13">
    <location>
        <begin position="60"/>
        <end position="63"/>
    </location>
    <ligand>
        <name>GTP</name>
        <dbReference type="ChEBI" id="CHEBI:37565"/>
        <label>1</label>
    </ligand>
</feature>
<dbReference type="Gene3D" id="3.40.50.300">
    <property type="entry name" value="P-loop containing nucleotide triphosphate hydrolases"/>
    <property type="match status" value="1"/>
</dbReference>
<gene>
    <name evidence="17" type="ORF">SAMN05421823_107206</name>
</gene>
<feature type="transmembrane region" description="Helical" evidence="15">
    <location>
        <begin position="338"/>
        <end position="362"/>
    </location>
</feature>
<evidence type="ECO:0000313" key="17">
    <source>
        <dbReference type="EMBL" id="SDL66951.1"/>
    </source>
</evidence>
<dbReference type="SUPFAM" id="SSF52540">
    <property type="entry name" value="P-loop containing nucleoside triphosphate hydrolases"/>
    <property type="match status" value="1"/>
</dbReference>
<dbReference type="EMBL" id="FNFO01000007">
    <property type="protein sequence ID" value="SDL66951.1"/>
    <property type="molecule type" value="Genomic_DNA"/>
</dbReference>
<dbReference type="InterPro" id="IPR050860">
    <property type="entry name" value="FeoB_GTPase"/>
</dbReference>
<dbReference type="AlphaFoldDB" id="A0A1G9LYW9"/>
<evidence type="ECO:0000256" key="11">
    <source>
        <dbReference type="ARBA" id="ARBA00023136"/>
    </source>
</evidence>
<proteinExistence type="inferred from homology"/>
<keyword evidence="4 15" id="KW-0410">Iron transport</keyword>
<feature type="transmembrane region" description="Helical" evidence="15">
    <location>
        <begin position="282"/>
        <end position="303"/>
    </location>
</feature>
<feature type="transmembrane region" description="Helical" evidence="15">
    <location>
        <begin position="453"/>
        <end position="476"/>
    </location>
</feature>
<feature type="binding site" evidence="13">
    <location>
        <begin position="38"/>
        <end position="42"/>
    </location>
    <ligand>
        <name>GTP</name>
        <dbReference type="ChEBI" id="CHEBI:37565"/>
        <label>1</label>
    </ligand>
</feature>
<sequence>MIAQRVQTVALLGNPNAGKSSLFNHLTGLQQKVGNFPGVTVERKAGRCALTPDDKVTLVDLPGTYSLYPKSPEERIVFETLSNPQSRDYPDVVVVVADLTNLKRHLLLFTQVRDLGLPVVLALNMTDLADKIGLTVDVAQLERDFGMPVVRVNGRTGTGLQELKQAILQAKPRDFAPFYEARQAAPEAVASVRQLLHLPNDYTALLYLHHSDWLKHVSEADRQIVADVRQDTGFQSTVQQSRETIARYEVIAQILHTAMRGEPIPEGEAFSEKADAVLTHSVWGYVIFFGLLFLIFQAVFAWASYPQDAIDNGIAALNEGLRQAMPAGPLTDLLTDGIIAGLGGILIFVPQIAILFLFIAILEETGYMSRVVFLMDRIMRRFGLSGRSLVPLISGWACAIPAIMSARTIQNEKERLITIFVTPLMSCSARIPVYTILIALVVPGQTVLGFLNLQGLTLMGLYALGFIAAILSAWVMKKLMKSRERSFFIMELPDYRMPRWKNVGLTVWQKVRTFVWEAGKVIMAISIILWVLASYGPGDAMDQGEQDVRATWETNAPSAHGATVMEQQVGHLTELTPEQQLENAVASRRLEESYAGHLGRAIEPVIRPLGFDWKIGIALITSFAAREVFVGTLSTIYSVGADDSQEDTIRARLKSEINPRTGGPMFTPALAFSLLIFYVFAMQCMSTLAVVKQETNSWRWPLLQLIYMTGLAYLSSFLVYQWLA</sequence>
<feature type="domain" description="FeoB-type G" evidence="16">
    <location>
        <begin position="6"/>
        <end position="173"/>
    </location>
</feature>
<dbReference type="GO" id="GO:0005525">
    <property type="term" value="F:GTP binding"/>
    <property type="evidence" value="ECO:0007669"/>
    <property type="project" value="UniProtKB-KW"/>
</dbReference>
<feature type="transmembrane region" description="Helical" evidence="15">
    <location>
        <begin position="514"/>
        <end position="533"/>
    </location>
</feature>
<dbReference type="GO" id="GO:0046872">
    <property type="term" value="F:metal ion binding"/>
    <property type="evidence" value="ECO:0007669"/>
    <property type="project" value="UniProtKB-KW"/>
</dbReference>
<evidence type="ECO:0000256" key="14">
    <source>
        <dbReference type="PIRSR" id="PIRSR603373-2"/>
    </source>
</evidence>
<dbReference type="InterPro" id="IPR011640">
    <property type="entry name" value="Fe2_transport_prot_B_C"/>
</dbReference>
<keyword evidence="9" id="KW-0406">Ion transport</keyword>
<dbReference type="OrthoDB" id="9809127at2"/>
<dbReference type="Proteomes" id="UP000198510">
    <property type="component" value="Unassembled WGS sequence"/>
</dbReference>
<evidence type="ECO:0000259" key="16">
    <source>
        <dbReference type="PROSITE" id="PS51711"/>
    </source>
</evidence>
<dbReference type="CDD" id="cd01879">
    <property type="entry name" value="FeoB"/>
    <property type="match status" value="1"/>
</dbReference>
<dbReference type="RefSeq" id="WP_089684588.1">
    <property type="nucleotide sequence ID" value="NZ_FNFO01000007.1"/>
</dbReference>
<dbReference type="PANTHER" id="PTHR43185:SF1">
    <property type="entry name" value="FE(2+) TRANSPORTER FEOB"/>
    <property type="match status" value="1"/>
</dbReference>
<dbReference type="NCBIfam" id="TIGR00437">
    <property type="entry name" value="feoB"/>
    <property type="match status" value="1"/>
</dbReference>
<evidence type="ECO:0000256" key="6">
    <source>
        <dbReference type="ARBA" id="ARBA00022741"/>
    </source>
</evidence>
<dbReference type="InterPro" id="IPR003373">
    <property type="entry name" value="Fe2_transport_prot-B"/>
</dbReference>
<evidence type="ECO:0000256" key="9">
    <source>
        <dbReference type="ARBA" id="ARBA00023065"/>
    </source>
</evidence>
<dbReference type="InterPro" id="IPR006073">
    <property type="entry name" value="GTP-bd"/>
</dbReference>
<keyword evidence="18" id="KW-1185">Reference proteome</keyword>
<evidence type="ECO:0000256" key="7">
    <source>
        <dbReference type="ARBA" id="ARBA00022989"/>
    </source>
</evidence>
<evidence type="ECO:0000256" key="8">
    <source>
        <dbReference type="ARBA" id="ARBA00023004"/>
    </source>
</evidence>
<feature type="binding site" evidence="14">
    <location>
        <position position="24"/>
    </location>
    <ligand>
        <name>Mg(2+)</name>
        <dbReference type="ChEBI" id="CHEBI:18420"/>
        <label>2</label>
    </ligand>
</feature>
<keyword evidence="8 15" id="KW-0408">Iron</keyword>
<feature type="transmembrane region" description="Helical" evidence="15">
    <location>
        <begin position="416"/>
        <end position="441"/>
    </location>
</feature>
<comment type="caution">
    <text evidence="15">Lacks conserved residue(s) required for the propagation of feature annotation.</text>
</comment>
<evidence type="ECO:0000256" key="2">
    <source>
        <dbReference type="ARBA" id="ARBA00022448"/>
    </source>
</evidence>
<evidence type="ECO:0000313" key="18">
    <source>
        <dbReference type="Proteomes" id="UP000198510"/>
    </source>
</evidence>
<keyword evidence="7 15" id="KW-1133">Transmembrane helix</keyword>
<dbReference type="STRING" id="1075417.SAMN05421823_107206"/>
<feature type="binding site" evidence="14">
    <location>
        <position position="28"/>
    </location>
    <ligand>
        <name>Mg(2+)</name>
        <dbReference type="ChEBI" id="CHEBI:18420"/>
        <label>2</label>
    </ligand>
</feature>
<feature type="transmembrane region" description="Helical" evidence="15">
    <location>
        <begin position="669"/>
        <end position="690"/>
    </location>
</feature>
<name>A0A1G9LYW9_9BACT</name>
<keyword evidence="14" id="KW-0479">Metal-binding</keyword>
<evidence type="ECO:0000256" key="1">
    <source>
        <dbReference type="ARBA" id="ARBA00004651"/>
    </source>
</evidence>
<feature type="transmembrane region" description="Helical" evidence="15">
    <location>
        <begin position="702"/>
        <end position="723"/>
    </location>
</feature>
<keyword evidence="11 15" id="KW-0472">Membrane</keyword>
<dbReference type="GO" id="GO:0015093">
    <property type="term" value="F:ferrous iron transmembrane transporter activity"/>
    <property type="evidence" value="ECO:0007669"/>
    <property type="project" value="UniProtKB-UniRule"/>
</dbReference>
<dbReference type="Pfam" id="PF07664">
    <property type="entry name" value="FeoB_C"/>
    <property type="match status" value="1"/>
</dbReference>
<comment type="similarity">
    <text evidence="15">Belongs to the TRAFAC class TrmE-Era-EngA-EngB-Septin-like GTPase superfamily. FeoB GTPase (TC 9.A.8) family.</text>
</comment>
<dbReference type="InterPro" id="IPR027417">
    <property type="entry name" value="P-loop_NTPase"/>
</dbReference>
<keyword evidence="2 15" id="KW-0813">Transport</keyword>
<dbReference type="Pfam" id="PF07670">
    <property type="entry name" value="Gate"/>
    <property type="match status" value="2"/>
</dbReference>
<evidence type="ECO:0000256" key="15">
    <source>
        <dbReference type="RuleBase" id="RU362098"/>
    </source>
</evidence>
<accession>A0A1G9LYW9</accession>
<dbReference type="PANTHER" id="PTHR43185">
    <property type="entry name" value="FERROUS IRON TRANSPORT PROTEIN B"/>
    <property type="match status" value="1"/>
</dbReference>
<evidence type="ECO:0000256" key="10">
    <source>
        <dbReference type="ARBA" id="ARBA00023134"/>
    </source>
</evidence>
<dbReference type="GO" id="GO:0005886">
    <property type="term" value="C:plasma membrane"/>
    <property type="evidence" value="ECO:0007669"/>
    <property type="project" value="UniProtKB-SubCell"/>
</dbReference>
<keyword evidence="5 15" id="KW-0812">Transmembrane</keyword>
<evidence type="ECO:0000256" key="12">
    <source>
        <dbReference type="NCBIfam" id="TIGR00437"/>
    </source>
</evidence>
<reference evidence="17 18" key="1">
    <citation type="submission" date="2016-10" db="EMBL/GenBank/DDBJ databases">
        <authorList>
            <person name="de Groot N.N."/>
        </authorList>
    </citation>
    <scope>NUCLEOTIDE SEQUENCE [LARGE SCALE GENOMIC DNA]</scope>
    <source>
        <strain evidence="17 18">DSM 25186</strain>
    </source>
</reference>
<feature type="binding site" evidence="13">
    <location>
        <begin position="13"/>
        <end position="20"/>
    </location>
    <ligand>
        <name>GTP</name>
        <dbReference type="ChEBI" id="CHEBI:37565"/>
        <label>1</label>
    </ligand>
</feature>